<organism evidence="8 9">
    <name type="scientific">Nepenthes gracilis</name>
    <name type="common">Slender pitcher plant</name>
    <dbReference type="NCBI Taxonomy" id="150966"/>
    <lineage>
        <taxon>Eukaryota</taxon>
        <taxon>Viridiplantae</taxon>
        <taxon>Streptophyta</taxon>
        <taxon>Embryophyta</taxon>
        <taxon>Tracheophyta</taxon>
        <taxon>Spermatophyta</taxon>
        <taxon>Magnoliopsida</taxon>
        <taxon>eudicotyledons</taxon>
        <taxon>Gunneridae</taxon>
        <taxon>Pentapetalae</taxon>
        <taxon>Caryophyllales</taxon>
        <taxon>Nepenthaceae</taxon>
        <taxon>Nepenthes</taxon>
    </lineage>
</organism>
<evidence type="ECO:0000256" key="5">
    <source>
        <dbReference type="ARBA" id="ARBA00023136"/>
    </source>
</evidence>
<dbReference type="EMBL" id="BSYO01000029">
    <property type="protein sequence ID" value="GMH25101.1"/>
    <property type="molecule type" value="Genomic_DNA"/>
</dbReference>
<evidence type="ECO:0000259" key="7">
    <source>
        <dbReference type="Pfam" id="PF08263"/>
    </source>
</evidence>
<dbReference type="Pfam" id="PF13855">
    <property type="entry name" value="LRR_8"/>
    <property type="match status" value="1"/>
</dbReference>
<dbReference type="InterPro" id="IPR032675">
    <property type="entry name" value="LRR_dom_sf"/>
</dbReference>
<evidence type="ECO:0000256" key="3">
    <source>
        <dbReference type="ARBA" id="ARBA00022729"/>
    </source>
</evidence>
<evidence type="ECO:0000256" key="1">
    <source>
        <dbReference type="ARBA" id="ARBA00004370"/>
    </source>
</evidence>
<dbReference type="Pfam" id="PF00560">
    <property type="entry name" value="LRR_1"/>
    <property type="match status" value="1"/>
</dbReference>
<evidence type="ECO:0000256" key="2">
    <source>
        <dbReference type="ARBA" id="ARBA00022614"/>
    </source>
</evidence>
<feature type="chain" id="PRO_5042135269" description="Leucine-rich repeat-containing N-terminal plant-type domain-containing protein" evidence="6">
    <location>
        <begin position="24"/>
        <end position="429"/>
    </location>
</feature>
<comment type="caution">
    <text evidence="8">The sequence shown here is derived from an EMBL/GenBank/DDBJ whole genome shotgun (WGS) entry which is preliminary data.</text>
</comment>
<dbReference type="PANTHER" id="PTHR48009:SF1">
    <property type="entry name" value="LEUCINE-RICH REPEAT (LRR) FAMILY PROTEIN"/>
    <property type="match status" value="1"/>
</dbReference>
<keyword evidence="2" id="KW-0433">Leucine-rich repeat</keyword>
<dbReference type="InterPro" id="IPR001611">
    <property type="entry name" value="Leu-rich_rpt"/>
</dbReference>
<accession>A0AAD3TAP4</accession>
<feature type="domain" description="Leucine-rich repeat-containing N-terminal plant-type" evidence="7">
    <location>
        <begin position="33"/>
        <end position="75"/>
    </location>
</feature>
<name>A0AAD3TAP4_NEPGR</name>
<evidence type="ECO:0000313" key="8">
    <source>
        <dbReference type="EMBL" id="GMH25101.1"/>
    </source>
</evidence>
<keyword evidence="3 6" id="KW-0732">Signal</keyword>
<proteinExistence type="predicted"/>
<dbReference type="AlphaFoldDB" id="A0AAD3TAP4"/>
<protein>
    <recommendedName>
        <fullName evidence="7">Leucine-rich repeat-containing N-terminal plant-type domain-containing protein</fullName>
    </recommendedName>
</protein>
<gene>
    <name evidence="8" type="ORF">Nepgr_026944</name>
</gene>
<comment type="subcellular location">
    <subcellularLocation>
        <location evidence="1">Membrane</location>
    </subcellularLocation>
</comment>
<feature type="signal peptide" evidence="6">
    <location>
        <begin position="1"/>
        <end position="23"/>
    </location>
</feature>
<evidence type="ECO:0000256" key="4">
    <source>
        <dbReference type="ARBA" id="ARBA00022737"/>
    </source>
</evidence>
<keyword evidence="9" id="KW-1185">Reference proteome</keyword>
<keyword evidence="5" id="KW-0472">Membrane</keyword>
<dbReference type="InterPro" id="IPR053213">
    <property type="entry name" value="RLP29"/>
</dbReference>
<dbReference type="Pfam" id="PF08263">
    <property type="entry name" value="LRRNT_2"/>
    <property type="match status" value="1"/>
</dbReference>
<keyword evidence="4" id="KW-0677">Repeat</keyword>
<dbReference type="FunFam" id="3.80.10.10:FF:000400">
    <property type="entry name" value="Nuclear pore complex protein NUP107"/>
    <property type="match status" value="1"/>
</dbReference>
<dbReference type="InterPro" id="IPR013210">
    <property type="entry name" value="LRR_N_plant-typ"/>
</dbReference>
<reference evidence="8" key="1">
    <citation type="submission" date="2023-05" db="EMBL/GenBank/DDBJ databases">
        <title>Nepenthes gracilis genome sequencing.</title>
        <authorList>
            <person name="Fukushima K."/>
        </authorList>
    </citation>
    <scope>NUCLEOTIDE SEQUENCE</scope>
    <source>
        <strain evidence="8">SING2019-196</strain>
    </source>
</reference>
<dbReference type="PANTHER" id="PTHR48009">
    <property type="entry name" value="LEUCINE-RICH REPEAT (LRR) FAMILY PROTEIN"/>
    <property type="match status" value="1"/>
</dbReference>
<dbReference type="GO" id="GO:0016020">
    <property type="term" value="C:membrane"/>
    <property type="evidence" value="ECO:0007669"/>
    <property type="project" value="UniProtKB-SubCell"/>
</dbReference>
<evidence type="ECO:0000313" key="9">
    <source>
        <dbReference type="Proteomes" id="UP001279734"/>
    </source>
</evidence>
<evidence type="ECO:0000256" key="6">
    <source>
        <dbReference type="SAM" id="SignalP"/>
    </source>
</evidence>
<dbReference type="Proteomes" id="UP001279734">
    <property type="component" value="Unassembled WGS sequence"/>
</dbReference>
<dbReference type="Gene3D" id="3.80.10.10">
    <property type="entry name" value="Ribonuclease Inhibitor"/>
    <property type="match status" value="2"/>
</dbReference>
<dbReference type="SUPFAM" id="SSF52058">
    <property type="entry name" value="L domain-like"/>
    <property type="match status" value="1"/>
</dbReference>
<sequence>MALLRSLPLQLMLMLMFLHPSLQEVDDEFKLNPTDQAALLAIRNSLTDLPGTDFFSSWDFAAPDPCSSFEGVTCSLSPSLSPATASLRVTSLTLGTGLSNSRGLAGSLSPDLANLSELTQIILNPGFVTGPIPPELGRLSNLQVLSLTNNRLTGSIPDTLSALWKLHTLDVSCNQLAGLIPPGITELTQLKVLVLASNRFSGALTNFPASRQLLHMDLKLNQLMGPLPSLPSTLRYLSLSGNAMWGPLNGLEALSDLVYLDLAKNHFGGAIPVSLLRPSLSSLFLQRNNFTGAIPAVPPRTDGGPTTPYGEGSVMDLSHNSLTGELPAVLSSVEMLFLNNNRFTGSVPEEYTRSVCQGRTKTLYLQHNFFSGFPLKSAAALPDNVDVCLAYNCMVPPVGLASCPESAGSQLSRPAVQCSVFHNGGQFEG</sequence>